<feature type="compositionally biased region" description="Basic and acidic residues" evidence="1">
    <location>
        <begin position="29"/>
        <end position="39"/>
    </location>
</feature>
<keyword evidence="3" id="KW-1185">Reference proteome</keyword>
<evidence type="ECO:0000313" key="3">
    <source>
        <dbReference type="Proteomes" id="UP000619355"/>
    </source>
</evidence>
<dbReference type="AlphaFoldDB" id="A0A919F1X9"/>
<dbReference type="EMBL" id="BNBF01000026">
    <property type="protein sequence ID" value="GHG70442.1"/>
    <property type="molecule type" value="Genomic_DNA"/>
</dbReference>
<accession>A0A919F1X9</accession>
<name>A0A919F1X9_9ACTN</name>
<organism evidence="2 3">
    <name type="scientific">Streptomyces capoamus</name>
    <dbReference type="NCBI Taxonomy" id="68183"/>
    <lineage>
        <taxon>Bacteria</taxon>
        <taxon>Bacillati</taxon>
        <taxon>Actinomycetota</taxon>
        <taxon>Actinomycetes</taxon>
        <taxon>Kitasatosporales</taxon>
        <taxon>Streptomycetaceae</taxon>
        <taxon>Streptomyces</taxon>
    </lineage>
</organism>
<evidence type="ECO:0000256" key="1">
    <source>
        <dbReference type="SAM" id="MobiDB-lite"/>
    </source>
</evidence>
<comment type="caution">
    <text evidence="2">The sequence shown here is derived from an EMBL/GenBank/DDBJ whole genome shotgun (WGS) entry which is preliminary data.</text>
</comment>
<protein>
    <submittedName>
        <fullName evidence="2">Uncharacterized protein</fullName>
    </submittedName>
</protein>
<gene>
    <name evidence="2" type="ORF">GCM10018980_65120</name>
</gene>
<reference evidence="3" key="1">
    <citation type="journal article" date="2019" name="Int. J. Syst. Evol. Microbiol.">
        <title>The Global Catalogue of Microorganisms (GCM) 10K type strain sequencing project: providing services to taxonomists for standard genome sequencing and annotation.</title>
        <authorList>
            <consortium name="The Broad Institute Genomics Platform"/>
            <consortium name="The Broad Institute Genome Sequencing Center for Infectious Disease"/>
            <person name="Wu L."/>
            <person name="Ma J."/>
        </authorList>
    </citation>
    <scope>NUCLEOTIDE SEQUENCE [LARGE SCALE GENOMIC DNA]</scope>
    <source>
        <strain evidence="3">JCM 4253</strain>
    </source>
</reference>
<feature type="region of interest" description="Disordered" evidence="1">
    <location>
        <begin position="25"/>
        <end position="77"/>
    </location>
</feature>
<evidence type="ECO:0000313" key="2">
    <source>
        <dbReference type="EMBL" id="GHG70442.1"/>
    </source>
</evidence>
<proteinExistence type="predicted"/>
<sequence>MGKARLTCHPVRVRGQPDAFLARDAAQAVRDHGRPDGRTPPRPGGLPAGRPGLSPPPAVLHNFPARHRNFPRNHPYG</sequence>
<dbReference type="Proteomes" id="UP000619355">
    <property type="component" value="Unassembled WGS sequence"/>
</dbReference>